<dbReference type="InterPro" id="IPR035309">
    <property type="entry name" value="PSME4"/>
</dbReference>
<evidence type="ECO:0000313" key="8">
    <source>
        <dbReference type="Proteomes" id="UP000822688"/>
    </source>
</evidence>
<dbReference type="PANTHER" id="PTHR32170">
    <property type="entry name" value="PROTEASOME ACTIVATOR COMPLEX SUBUNIT 4"/>
    <property type="match status" value="1"/>
</dbReference>
<dbReference type="InterPro" id="IPR011989">
    <property type="entry name" value="ARM-like"/>
</dbReference>
<evidence type="ECO:0000313" key="7">
    <source>
        <dbReference type="EMBL" id="KAG0554799.1"/>
    </source>
</evidence>
<name>A0A8T0GA01_CERPU</name>
<evidence type="ECO:0000256" key="3">
    <source>
        <dbReference type="ARBA" id="ARBA00022763"/>
    </source>
</evidence>
<dbReference type="Proteomes" id="UP000822688">
    <property type="component" value="Chromosome 12"/>
</dbReference>
<dbReference type="GO" id="GO:0010499">
    <property type="term" value="P:proteasomal ubiquitin-independent protein catabolic process"/>
    <property type="evidence" value="ECO:0007669"/>
    <property type="project" value="TreeGrafter"/>
</dbReference>
<evidence type="ECO:0000256" key="1">
    <source>
        <dbReference type="ARBA" id="ARBA00005739"/>
    </source>
</evidence>
<dbReference type="PANTHER" id="PTHR32170:SF3">
    <property type="entry name" value="PROTEASOME ACTIVATOR COMPLEX SUBUNIT 4"/>
    <property type="match status" value="1"/>
</dbReference>
<evidence type="ECO:0000259" key="5">
    <source>
        <dbReference type="Pfam" id="PF11919"/>
    </source>
</evidence>
<dbReference type="GO" id="GO:0006281">
    <property type="term" value="P:DNA repair"/>
    <property type="evidence" value="ECO:0007669"/>
    <property type="project" value="UniProtKB-KW"/>
</dbReference>
<dbReference type="GO" id="GO:0005829">
    <property type="term" value="C:cytosol"/>
    <property type="evidence" value="ECO:0007669"/>
    <property type="project" value="TreeGrafter"/>
</dbReference>
<keyword evidence="8" id="KW-1185">Reference proteome</keyword>
<dbReference type="SUPFAM" id="SSF48371">
    <property type="entry name" value="ARM repeat"/>
    <property type="match status" value="1"/>
</dbReference>
<dbReference type="InterPro" id="IPR032430">
    <property type="entry name" value="Blm10_mid"/>
</dbReference>
<reference evidence="7" key="1">
    <citation type="submission" date="2020-06" db="EMBL/GenBank/DDBJ databases">
        <title>WGS assembly of Ceratodon purpureus strain R40.</title>
        <authorList>
            <person name="Carey S.B."/>
            <person name="Jenkins J."/>
            <person name="Shu S."/>
            <person name="Lovell J.T."/>
            <person name="Sreedasyam A."/>
            <person name="Maumus F."/>
            <person name="Tiley G.P."/>
            <person name="Fernandez-Pozo N."/>
            <person name="Barry K."/>
            <person name="Chen C."/>
            <person name="Wang M."/>
            <person name="Lipzen A."/>
            <person name="Daum C."/>
            <person name="Saski C.A."/>
            <person name="Payton A.C."/>
            <person name="Mcbreen J.C."/>
            <person name="Conrad R.E."/>
            <person name="Kollar L.M."/>
            <person name="Olsson S."/>
            <person name="Huttunen S."/>
            <person name="Landis J.B."/>
            <person name="Wickett N.J."/>
            <person name="Johnson M.G."/>
            <person name="Rensing S.A."/>
            <person name="Grimwood J."/>
            <person name="Schmutz J."/>
            <person name="Mcdaniel S.F."/>
        </authorList>
    </citation>
    <scope>NUCLEOTIDE SEQUENCE</scope>
    <source>
        <strain evidence="7">R40</strain>
    </source>
</reference>
<keyword evidence="2" id="KW-0677">Repeat</keyword>
<evidence type="ECO:0000256" key="4">
    <source>
        <dbReference type="ARBA" id="ARBA00023204"/>
    </source>
</evidence>
<gene>
    <name evidence="7" type="ORF">KC19_12G120000</name>
</gene>
<dbReference type="Pfam" id="PF16507">
    <property type="entry name" value="HEAT_PSME4_mid"/>
    <property type="match status" value="2"/>
</dbReference>
<sequence>MDVQMEHDEGGTVVEHIYNAWLPVAEEIKTETQRFHDVVGSLRSTWEDRTLQTRYPTLKWISLISTFLRAKAPVAYADLEAVVRIGLDVVLQTPDNLFIQIRWAQLLSKILKKFGKKLSLTVEWRPLHKIVIETHFKRRQSYEGLALKQIHLEQITTLIRRCRRFFPSTAAVEIWNEFRPAFDDLAHNSALEAAGFICLLLPSTLSRTDATSSLLTRDWVVEVMRIWAAMPNCRFWNFQWAALMSRVIKHSHDTFSDWEDFVPTLFTFYLQSFEVPVGRASASSPVQREIHREIMVAFNTSWSFSASKVNAKSMVYLIKPNGAALRELEILVDLLEQYYHPSNGGSWTSSLEQFLQHLVRYFLKRLTQQRRRESTEQLGETERSIFVKAMLRLIDRGQYSKTPSMASTAASAASALAFVEPYAVLPLLVSRFYTAMDTITATHQLQTAVTSLALVSRAIILASAKEEATGHSLMLDTESATSLKDTLVMAMFSTLMGLDANDPPKTLATMQFYCSVLSSVGVLGDESDGGSIALPLDWSQWLNEFLSRLFTLLVHLEPSNQSGAETEDTSQLSSKTFLLGGGSYYHHVLELLFARLTKPLYQQAVRKVGEFLHGQVLPGAVAEIGFLCSSAVYANPSYAVPHLLEPLMNSVLSALDDTPSTGFSGPGAQGSSAEFKVGLSPGLELSVSYQLNVLGISLTYGGPVLLRYKELLVKVIAAAFDAPSIKVNEAGSRVLTSVLSGMVLYYPRDQYKVSIGIDGVEDWVSNKDTLVSPVWHLPEAGELSFANQLLSLHLESSLADLSDICQEKNQEENSGQVKEHLRVLLLRVDASLRGVRSSLPDFQLLSEDKSGQSLTVAGAAGASVGTRSLREKTADVLHTVFRYLFEKRADDTVLLILLVRVIDTVVNFGYTEYGHWAQERQLWRSESKSLSEPKINFITNADGKGKRRPRWLVVEMVYAQSALRASQTGYRTYSRDTADFVVPSHAAVLTDDLLRLSLHRYDVVRTVAASSFLKVIKRFPRLARDSLPDLLFSLQEPTAIEDSALGACQILLSRSMIRHLMQDWNDLVAFLTAILNSSHHDSVKAQAAINEVFIVFNVRFGGIPVEAWSSRGEDAARLMPFSGVVSHIRSNLGGGPGHTHWRYNMMAQAMLLLFVVPIQTSTNSSQPSDVVLETRQLITGQFLSNLKSELPPLRPLSVAALLLLLQPGPHKVSRVQELPESRAIQSAEQSVTTSVQEQDYADKIVSNLGFDHTFAEGAGRSVRSMMRSMPEIGLTALLPSFVREWPRTRTWDAVMNGEAFSSNHAKLFKRMVQEGGETVLNALRGPLEEAVNSVEERGKQCVAAELVAGLLHSDVQCVQDAWPVWFRSLLRKALLQSSVESAPEWAACVRFAVTGKGRLGRNAPLLRSQVLESLVEPLAPSSASTSLVTKRLMFLRAALVEVSPASWSTSDVPYQATILSELMTCMTHPAAQVREGVGNLMCVVASNLEHLLRLEEGANGARAIVDDRGVVDGSVKKWSFEMVEGATAAAAKIQAGTGPSLGGTALAALGGVGPSSSTNQDDEGSEGEAASKWMETTLYFVIASVKSGRAVALNNIIVGLLRPILSIQESSDKELSALAKRTLQLLNSAAPFDMDHVGGAVTAVLGAATDANWHTRVSALTFLQSLVYRHTFILAGPAAEALWRQVQELLSDPQLEVREAATTTLSGMLKGTDGQQAKAFREQVTRTVTNLQGSIGGKKNRKRAAGEAGLGTNALHGIVLGLAACILSVPYDMPSWLPEMVTQLIAFNREPAPIRSTVTKTIAEFRRTHSDTWSFQKAAFSDEQLEVCSENRMHLMFCSS</sequence>
<dbReference type="Pfam" id="PF11919">
    <property type="entry name" value="PSME4_C"/>
    <property type="match status" value="1"/>
</dbReference>
<dbReference type="InterPro" id="IPR016024">
    <property type="entry name" value="ARM-type_fold"/>
</dbReference>
<organism evidence="7 8">
    <name type="scientific">Ceratodon purpureus</name>
    <name type="common">Fire moss</name>
    <name type="synonym">Dicranum purpureum</name>
    <dbReference type="NCBI Taxonomy" id="3225"/>
    <lineage>
        <taxon>Eukaryota</taxon>
        <taxon>Viridiplantae</taxon>
        <taxon>Streptophyta</taxon>
        <taxon>Embryophyta</taxon>
        <taxon>Bryophyta</taxon>
        <taxon>Bryophytina</taxon>
        <taxon>Bryopsida</taxon>
        <taxon>Dicranidae</taxon>
        <taxon>Pseudoditrichales</taxon>
        <taxon>Ditrichaceae</taxon>
        <taxon>Ceratodon</taxon>
    </lineage>
</organism>
<evidence type="ECO:0000256" key="2">
    <source>
        <dbReference type="ARBA" id="ARBA00022737"/>
    </source>
</evidence>
<dbReference type="GO" id="GO:0070628">
    <property type="term" value="F:proteasome binding"/>
    <property type="evidence" value="ECO:0007669"/>
    <property type="project" value="InterPro"/>
</dbReference>
<dbReference type="Gene3D" id="1.25.10.10">
    <property type="entry name" value="Leucine-rich Repeat Variant"/>
    <property type="match status" value="1"/>
</dbReference>
<protein>
    <recommendedName>
        <fullName evidence="9">Proteasome activator subunit 4</fullName>
    </recommendedName>
</protein>
<feature type="domain" description="Proteasome activator Blm10 middle HEAT repeats region" evidence="6">
    <location>
        <begin position="328"/>
        <end position="521"/>
    </location>
</feature>
<dbReference type="InterPro" id="IPR021843">
    <property type="entry name" value="PSME4_C"/>
</dbReference>
<dbReference type="GO" id="GO:0016504">
    <property type="term" value="F:peptidase activator activity"/>
    <property type="evidence" value="ECO:0007669"/>
    <property type="project" value="InterPro"/>
</dbReference>
<feature type="domain" description="Proteasome activator Blm10 middle HEAT repeats region" evidence="6">
    <location>
        <begin position="538"/>
        <end position="835"/>
    </location>
</feature>
<comment type="similarity">
    <text evidence="1">Belongs to the BLM10 family.</text>
</comment>
<keyword evidence="4" id="KW-0234">DNA repair</keyword>
<evidence type="ECO:0000259" key="6">
    <source>
        <dbReference type="Pfam" id="PF16507"/>
    </source>
</evidence>
<accession>A0A8T0GA01</accession>
<dbReference type="EMBL" id="CM026433">
    <property type="protein sequence ID" value="KAG0554799.1"/>
    <property type="molecule type" value="Genomic_DNA"/>
</dbReference>
<proteinExistence type="inferred from homology"/>
<dbReference type="GO" id="GO:0005634">
    <property type="term" value="C:nucleus"/>
    <property type="evidence" value="ECO:0007669"/>
    <property type="project" value="TreeGrafter"/>
</dbReference>
<evidence type="ECO:0008006" key="9">
    <source>
        <dbReference type="Google" id="ProtNLM"/>
    </source>
</evidence>
<feature type="domain" description="Proteasome activator complex subunit 4 C-terminal" evidence="5">
    <location>
        <begin position="1755"/>
        <end position="1829"/>
    </location>
</feature>
<keyword evidence="3" id="KW-0227">DNA damage</keyword>
<comment type="caution">
    <text evidence="7">The sequence shown here is derived from an EMBL/GenBank/DDBJ whole genome shotgun (WGS) entry which is preliminary data.</text>
</comment>